<gene>
    <name evidence="1" type="ORF">US50_C0005G0025</name>
</gene>
<name>A0A0G0JG73_9BACT</name>
<protein>
    <submittedName>
        <fullName evidence="1">Uncharacterized protein</fullName>
    </submittedName>
</protein>
<proteinExistence type="predicted"/>
<evidence type="ECO:0000313" key="1">
    <source>
        <dbReference type="EMBL" id="KKQ35789.1"/>
    </source>
</evidence>
<dbReference type="AlphaFoldDB" id="A0A0G0JG73"/>
<reference evidence="1 2" key="1">
    <citation type="journal article" date="2015" name="Nature">
        <title>rRNA introns, odd ribosomes, and small enigmatic genomes across a large radiation of phyla.</title>
        <authorList>
            <person name="Brown C.T."/>
            <person name="Hug L.A."/>
            <person name="Thomas B.C."/>
            <person name="Sharon I."/>
            <person name="Castelle C.J."/>
            <person name="Singh A."/>
            <person name="Wilkins M.J."/>
            <person name="Williams K.H."/>
            <person name="Banfield J.F."/>
        </authorList>
    </citation>
    <scope>NUCLEOTIDE SEQUENCE [LARGE SCALE GENOMIC DNA]</scope>
</reference>
<evidence type="ECO:0000313" key="2">
    <source>
        <dbReference type="Proteomes" id="UP000033876"/>
    </source>
</evidence>
<accession>A0A0G0JG73</accession>
<organism evidence="1 2">
    <name type="scientific">Candidatus Nomurabacteria bacterium GW2011_GWB1_37_5</name>
    <dbReference type="NCBI Taxonomy" id="1618742"/>
    <lineage>
        <taxon>Bacteria</taxon>
        <taxon>Candidatus Nomuraibacteriota</taxon>
    </lineage>
</organism>
<sequence>MSIKSFFLKQVMKIKGVPPEQIEMITTMMEKDPELFKRIAAEIEQKKKEGKDEMLASMEVMRKYQHDIRNLLQ</sequence>
<dbReference type="Proteomes" id="UP000033876">
    <property type="component" value="Unassembled WGS sequence"/>
</dbReference>
<dbReference type="EMBL" id="LBTF01000005">
    <property type="protein sequence ID" value="KKQ35789.1"/>
    <property type="molecule type" value="Genomic_DNA"/>
</dbReference>
<comment type="caution">
    <text evidence="1">The sequence shown here is derived from an EMBL/GenBank/DDBJ whole genome shotgun (WGS) entry which is preliminary data.</text>
</comment>